<feature type="transmembrane region" description="Helical" evidence="7">
    <location>
        <begin position="298"/>
        <end position="320"/>
    </location>
</feature>
<feature type="transmembrane region" description="Helical" evidence="7">
    <location>
        <begin position="235"/>
        <end position="257"/>
    </location>
</feature>
<feature type="transmembrane region" description="Helical" evidence="7">
    <location>
        <begin position="154"/>
        <end position="174"/>
    </location>
</feature>
<keyword evidence="5 7" id="KW-0472">Membrane</keyword>
<evidence type="ECO:0000313" key="9">
    <source>
        <dbReference type="EMBL" id="MBE1606877.1"/>
    </source>
</evidence>
<protein>
    <submittedName>
        <fullName evidence="9">NADH-quinone oxidoreductase subunit M</fullName>
    </submittedName>
</protein>
<comment type="caution">
    <text evidence="9">The sequence shown here is derived from an EMBL/GenBank/DDBJ whole genome shotgun (WGS) entry which is preliminary data.</text>
</comment>
<dbReference type="EMBL" id="JADBEM010000001">
    <property type="protein sequence ID" value="MBE1606877.1"/>
    <property type="molecule type" value="Genomic_DNA"/>
</dbReference>
<dbReference type="AlphaFoldDB" id="A0A927MV54"/>
<feature type="transmembrane region" description="Helical" evidence="7">
    <location>
        <begin position="186"/>
        <end position="207"/>
    </location>
</feature>
<dbReference type="NCBIfam" id="TIGR01972">
    <property type="entry name" value="NDH_I_M"/>
    <property type="match status" value="1"/>
</dbReference>
<dbReference type="GO" id="GO:0016020">
    <property type="term" value="C:membrane"/>
    <property type="evidence" value="ECO:0007669"/>
    <property type="project" value="UniProtKB-SubCell"/>
</dbReference>
<evidence type="ECO:0000256" key="5">
    <source>
        <dbReference type="ARBA" id="ARBA00023136"/>
    </source>
</evidence>
<feature type="transmembrane region" description="Helical" evidence="7">
    <location>
        <begin position="130"/>
        <end position="148"/>
    </location>
</feature>
<keyword evidence="10" id="KW-1185">Reference proteome</keyword>
<evidence type="ECO:0000259" key="8">
    <source>
        <dbReference type="Pfam" id="PF00361"/>
    </source>
</evidence>
<feature type="transmembrane region" description="Helical" evidence="7">
    <location>
        <begin position="6"/>
        <end position="24"/>
    </location>
</feature>
<dbReference type="RefSeq" id="WP_192750926.1">
    <property type="nucleotide sequence ID" value="NZ_BAABJL010000109.1"/>
</dbReference>
<keyword evidence="3 6" id="KW-0812">Transmembrane</keyword>
<dbReference type="InterPro" id="IPR010227">
    <property type="entry name" value="NADH_Q_OxRdtase_chainM/4"/>
</dbReference>
<evidence type="ECO:0000256" key="2">
    <source>
        <dbReference type="ARBA" id="ARBA00009025"/>
    </source>
</evidence>
<proteinExistence type="inferred from homology"/>
<sequence length="530" mass="56483">MNNFPWLTVIGVLPAVGAIVVALLPKGRDLLAKQTALAFSTVALILTIVLAVRFDPNAAGSGDGHHFQFVEQHQWIPAFGVHYALGLDGIGLVLFVLTALLTPVVMLASWNDADPPAVEGEETVAPRRSVKTFFALMLVLETLALGVFSATDVFLFYLLFEATLIPVYFLIGSYGGPRRSYAAVKFLIYSLLGGLLMLASVIGLYALSVAQTNGQPSFLLNALTQLNIDPATQKWLFAGFFVAFAIKAPMWPVHTWLPDAAREATPGTSVLLVSILDKIGTFGMIRFCLQLFPDASKWATPVVITLAVISVIYGAVLAIGQRDIKRLIAYSSVSHFGVIVLGIFAMTSTGQTGATLYMLNHGLSTAALFLVGGYLISRRGSSRISDFGGVDKVAPVLSGTFLFACLSGLALPGLAPFVSEFLSLSGTFSRYELPAIIATCGIILAALYMLIVYQRTMTGPTASSVAKMRDLRPREIFAVAPLIILILVLGLFPKPAIALISPAVESTMSRVGVTDPAPKVPVTAPSEGTK</sequence>
<evidence type="ECO:0000256" key="6">
    <source>
        <dbReference type="RuleBase" id="RU000320"/>
    </source>
</evidence>
<evidence type="ECO:0000256" key="1">
    <source>
        <dbReference type="ARBA" id="ARBA00004127"/>
    </source>
</evidence>
<dbReference type="InterPro" id="IPR001750">
    <property type="entry name" value="ND/Mrp_TM"/>
</dbReference>
<feature type="transmembrane region" description="Helical" evidence="7">
    <location>
        <begin position="396"/>
        <end position="415"/>
    </location>
</feature>
<dbReference type="GO" id="GO:0003954">
    <property type="term" value="F:NADH dehydrogenase activity"/>
    <property type="evidence" value="ECO:0007669"/>
    <property type="project" value="TreeGrafter"/>
</dbReference>
<name>A0A927MV54_9ACTN</name>
<dbReference type="Pfam" id="PF00361">
    <property type="entry name" value="Proton_antipo_M"/>
    <property type="match status" value="1"/>
</dbReference>
<dbReference type="InterPro" id="IPR003918">
    <property type="entry name" value="NADH_UbQ_OxRdtase"/>
</dbReference>
<feature type="domain" description="NADH:quinone oxidoreductase/Mrp antiporter transmembrane" evidence="8">
    <location>
        <begin position="150"/>
        <end position="442"/>
    </location>
</feature>
<evidence type="ECO:0000313" key="10">
    <source>
        <dbReference type="Proteomes" id="UP000638648"/>
    </source>
</evidence>
<dbReference type="GO" id="GO:0012505">
    <property type="term" value="C:endomembrane system"/>
    <property type="evidence" value="ECO:0007669"/>
    <property type="project" value="UniProtKB-SubCell"/>
</dbReference>
<dbReference type="GO" id="GO:0048039">
    <property type="term" value="F:ubiquinone binding"/>
    <property type="evidence" value="ECO:0007669"/>
    <property type="project" value="TreeGrafter"/>
</dbReference>
<evidence type="ECO:0000256" key="3">
    <source>
        <dbReference type="ARBA" id="ARBA00022692"/>
    </source>
</evidence>
<dbReference type="Proteomes" id="UP000638648">
    <property type="component" value="Unassembled WGS sequence"/>
</dbReference>
<feature type="transmembrane region" description="Helical" evidence="7">
    <location>
        <begin position="36"/>
        <end position="54"/>
    </location>
</feature>
<feature type="transmembrane region" description="Helical" evidence="7">
    <location>
        <begin position="327"/>
        <end position="346"/>
    </location>
</feature>
<feature type="transmembrane region" description="Helical" evidence="7">
    <location>
        <begin position="89"/>
        <end position="110"/>
    </location>
</feature>
<feature type="transmembrane region" description="Helical" evidence="7">
    <location>
        <begin position="358"/>
        <end position="376"/>
    </location>
</feature>
<reference evidence="9" key="1">
    <citation type="submission" date="2020-10" db="EMBL/GenBank/DDBJ databases">
        <title>Sequencing the genomes of 1000 actinobacteria strains.</title>
        <authorList>
            <person name="Klenk H.-P."/>
        </authorList>
    </citation>
    <scope>NUCLEOTIDE SEQUENCE</scope>
    <source>
        <strain evidence="9">DSM 45354</strain>
    </source>
</reference>
<organism evidence="9 10">
    <name type="scientific">Actinopolymorpha pittospori</name>
    <dbReference type="NCBI Taxonomy" id="648752"/>
    <lineage>
        <taxon>Bacteria</taxon>
        <taxon>Bacillati</taxon>
        <taxon>Actinomycetota</taxon>
        <taxon>Actinomycetes</taxon>
        <taxon>Propionibacteriales</taxon>
        <taxon>Actinopolymorphaceae</taxon>
        <taxon>Actinopolymorpha</taxon>
    </lineage>
</organism>
<gene>
    <name evidence="9" type="ORF">HEB94_003725</name>
</gene>
<feature type="transmembrane region" description="Helical" evidence="7">
    <location>
        <begin position="269"/>
        <end position="292"/>
    </location>
</feature>
<keyword evidence="4 7" id="KW-1133">Transmembrane helix</keyword>
<dbReference type="GO" id="GO:0015990">
    <property type="term" value="P:electron transport coupled proton transport"/>
    <property type="evidence" value="ECO:0007669"/>
    <property type="project" value="TreeGrafter"/>
</dbReference>
<dbReference type="GO" id="GO:0008137">
    <property type="term" value="F:NADH dehydrogenase (ubiquinone) activity"/>
    <property type="evidence" value="ECO:0007669"/>
    <property type="project" value="InterPro"/>
</dbReference>
<feature type="transmembrane region" description="Helical" evidence="7">
    <location>
        <begin position="435"/>
        <end position="453"/>
    </location>
</feature>
<comment type="subcellular location">
    <subcellularLocation>
        <location evidence="1">Endomembrane system</location>
        <topology evidence="1">Multi-pass membrane protein</topology>
    </subcellularLocation>
    <subcellularLocation>
        <location evidence="6">Membrane</location>
        <topology evidence="6">Multi-pass membrane protein</topology>
    </subcellularLocation>
</comment>
<evidence type="ECO:0000256" key="4">
    <source>
        <dbReference type="ARBA" id="ARBA00022989"/>
    </source>
</evidence>
<dbReference type="NCBIfam" id="NF004500">
    <property type="entry name" value="PRK05846.1-4"/>
    <property type="match status" value="1"/>
</dbReference>
<dbReference type="PRINTS" id="PR01437">
    <property type="entry name" value="NUOXDRDTASE4"/>
</dbReference>
<dbReference type="PANTHER" id="PTHR43507">
    <property type="entry name" value="NADH-UBIQUINONE OXIDOREDUCTASE CHAIN 4"/>
    <property type="match status" value="1"/>
</dbReference>
<dbReference type="GO" id="GO:0042773">
    <property type="term" value="P:ATP synthesis coupled electron transport"/>
    <property type="evidence" value="ECO:0007669"/>
    <property type="project" value="InterPro"/>
</dbReference>
<evidence type="ECO:0000256" key="7">
    <source>
        <dbReference type="SAM" id="Phobius"/>
    </source>
</evidence>
<accession>A0A927MV54</accession>
<dbReference type="PANTHER" id="PTHR43507:SF1">
    <property type="entry name" value="NADH-UBIQUINONE OXIDOREDUCTASE CHAIN 4"/>
    <property type="match status" value="1"/>
</dbReference>
<feature type="transmembrane region" description="Helical" evidence="7">
    <location>
        <begin position="474"/>
        <end position="492"/>
    </location>
</feature>
<comment type="similarity">
    <text evidence="2">Belongs to the complex I subunit 4 family.</text>
</comment>